<evidence type="ECO:0000256" key="1">
    <source>
        <dbReference type="ARBA" id="ARBA00008791"/>
    </source>
</evidence>
<dbReference type="CDD" id="cd00293">
    <property type="entry name" value="USP-like"/>
    <property type="match status" value="1"/>
</dbReference>
<reference evidence="3 4" key="1">
    <citation type="submission" date="2016-10" db="EMBL/GenBank/DDBJ databases">
        <authorList>
            <person name="Varghese N."/>
            <person name="Submissions S."/>
        </authorList>
    </citation>
    <scope>NUCLEOTIDE SEQUENCE [LARGE SCALE GENOMIC DNA]</scope>
    <source>
        <strain evidence="3 4">WCC6</strain>
    </source>
</reference>
<dbReference type="InterPro" id="IPR006016">
    <property type="entry name" value="UspA"/>
</dbReference>
<dbReference type="OMA" id="MIYEDRT"/>
<dbReference type="InterPro" id="IPR006015">
    <property type="entry name" value="Universal_stress_UspA"/>
</dbReference>
<dbReference type="InterPro" id="IPR014729">
    <property type="entry name" value="Rossmann-like_a/b/a_fold"/>
</dbReference>
<organism evidence="3 4">
    <name type="scientific">Acidaminococcus fermentans</name>
    <dbReference type="NCBI Taxonomy" id="905"/>
    <lineage>
        <taxon>Bacteria</taxon>
        <taxon>Bacillati</taxon>
        <taxon>Bacillota</taxon>
        <taxon>Negativicutes</taxon>
        <taxon>Acidaminococcales</taxon>
        <taxon>Acidaminococcaceae</taxon>
        <taxon>Acidaminococcus</taxon>
    </lineage>
</organism>
<dbReference type="GeneID" id="78334193"/>
<evidence type="ECO:0000259" key="2">
    <source>
        <dbReference type="Pfam" id="PF00582"/>
    </source>
</evidence>
<dbReference type="PRINTS" id="PR01438">
    <property type="entry name" value="UNVRSLSTRESS"/>
</dbReference>
<dbReference type="RefSeq" id="WP_012937832.1">
    <property type="nucleotide sequence ID" value="NZ_CALAKB010000044.1"/>
</dbReference>
<dbReference type="SUPFAM" id="SSF52402">
    <property type="entry name" value="Adenine nucleotide alpha hydrolases-like"/>
    <property type="match status" value="1"/>
</dbReference>
<gene>
    <name evidence="3" type="ORF">SAMN05216495_12132</name>
</gene>
<dbReference type="Proteomes" id="UP000182379">
    <property type="component" value="Unassembled WGS sequence"/>
</dbReference>
<protein>
    <submittedName>
        <fullName evidence="3">Nucleotide-binding universal stress protein, UspA family</fullName>
    </submittedName>
</protein>
<sequence length="144" mass="15608">MINKILVPVDGSKIALRALEFAMEIGGKFGSEIIVINIDVPYDLSRIKPPRRDKNGNVIPVEAAAPTPLEEAEKEAKKAGYERITFKKVVDIDPAERICAEAEKDDTDLIIMGNRGMGVLAGFFLGSVSTKVSQSAHCPVTIVK</sequence>
<name>A0A1H3ANM8_ACIFE</name>
<comment type="caution">
    <text evidence="3">The sequence shown here is derived from an EMBL/GenBank/DDBJ whole genome shotgun (WGS) entry which is preliminary data.</text>
</comment>
<feature type="domain" description="UspA" evidence="2">
    <location>
        <begin position="1"/>
        <end position="144"/>
    </location>
</feature>
<dbReference type="PANTHER" id="PTHR46268">
    <property type="entry name" value="STRESS RESPONSE PROTEIN NHAX"/>
    <property type="match status" value="1"/>
</dbReference>
<dbReference type="Gene3D" id="3.40.50.620">
    <property type="entry name" value="HUPs"/>
    <property type="match status" value="1"/>
</dbReference>
<comment type="similarity">
    <text evidence="1">Belongs to the universal stress protein A family.</text>
</comment>
<dbReference type="Pfam" id="PF00582">
    <property type="entry name" value="Usp"/>
    <property type="match status" value="1"/>
</dbReference>
<dbReference type="PANTHER" id="PTHR46268:SF6">
    <property type="entry name" value="UNIVERSAL STRESS PROTEIN UP12"/>
    <property type="match status" value="1"/>
</dbReference>
<accession>A0A1H3ANM8</accession>
<dbReference type="EMBL" id="FNOP01000021">
    <property type="protein sequence ID" value="SDX31297.1"/>
    <property type="molecule type" value="Genomic_DNA"/>
</dbReference>
<proteinExistence type="inferred from homology"/>
<evidence type="ECO:0000313" key="4">
    <source>
        <dbReference type="Proteomes" id="UP000182379"/>
    </source>
</evidence>
<evidence type="ECO:0000313" key="3">
    <source>
        <dbReference type="EMBL" id="SDX31297.1"/>
    </source>
</evidence>
<dbReference type="AlphaFoldDB" id="A0A1H3ANM8"/>